<reference evidence="2 3" key="1">
    <citation type="submission" date="2012-06" db="EMBL/GenBank/DDBJ databases">
        <title>Finished chromosome of genome of Oscillatoria acuminata PCC 6304.</title>
        <authorList>
            <consortium name="US DOE Joint Genome Institute"/>
            <person name="Gugger M."/>
            <person name="Coursin T."/>
            <person name="Rippka R."/>
            <person name="Tandeau De Marsac N."/>
            <person name="Huntemann M."/>
            <person name="Wei C.-L."/>
            <person name="Han J."/>
            <person name="Detter J.C."/>
            <person name="Han C."/>
            <person name="Tapia R."/>
            <person name="Davenport K."/>
            <person name="Daligault H."/>
            <person name="Erkkila T."/>
            <person name="Gu W."/>
            <person name="Munk A.C.C."/>
            <person name="Teshima H."/>
            <person name="Xu Y."/>
            <person name="Chain P."/>
            <person name="Chen A."/>
            <person name="Krypides N."/>
            <person name="Mavromatis K."/>
            <person name="Markowitz V."/>
            <person name="Szeto E."/>
            <person name="Ivanova N."/>
            <person name="Mikhailova N."/>
            <person name="Ovchinnikova G."/>
            <person name="Pagani I."/>
            <person name="Pati A."/>
            <person name="Goodwin L."/>
            <person name="Peters L."/>
            <person name="Pitluck S."/>
            <person name="Woyke T."/>
            <person name="Kerfeld C."/>
        </authorList>
    </citation>
    <scope>NUCLEOTIDE SEQUENCE [LARGE SCALE GENOMIC DNA]</scope>
    <source>
        <strain evidence="2 3">PCC 6304</strain>
    </source>
</reference>
<organism evidence="2 3">
    <name type="scientific">Oscillatoria acuminata PCC 6304</name>
    <dbReference type="NCBI Taxonomy" id="56110"/>
    <lineage>
        <taxon>Bacteria</taxon>
        <taxon>Bacillati</taxon>
        <taxon>Cyanobacteriota</taxon>
        <taxon>Cyanophyceae</taxon>
        <taxon>Oscillatoriophycideae</taxon>
        <taxon>Oscillatoriales</taxon>
        <taxon>Oscillatoriaceae</taxon>
        <taxon>Oscillatoria</taxon>
    </lineage>
</organism>
<feature type="transmembrane region" description="Helical" evidence="1">
    <location>
        <begin position="63"/>
        <end position="81"/>
    </location>
</feature>
<dbReference type="eggNOG" id="COG4828">
    <property type="taxonomic scope" value="Bacteria"/>
</dbReference>
<evidence type="ECO:0000313" key="2">
    <source>
        <dbReference type="EMBL" id="AFY80099.1"/>
    </source>
</evidence>
<dbReference type="Pfam" id="PF07784">
    <property type="entry name" value="DUF1622"/>
    <property type="match status" value="1"/>
</dbReference>
<dbReference type="PANTHER" id="PTHR38468:SF1">
    <property type="entry name" value="SLL0939 PROTEIN"/>
    <property type="match status" value="1"/>
</dbReference>
<dbReference type="InParanoid" id="K9TDL2"/>
<dbReference type="PANTHER" id="PTHR38468">
    <property type="entry name" value="SLL0939 PROTEIN"/>
    <property type="match status" value="1"/>
</dbReference>
<protein>
    <submittedName>
        <fullName evidence="2">Putative membrane protein</fullName>
    </submittedName>
</protein>
<proteinExistence type="predicted"/>
<keyword evidence="3" id="KW-1185">Reference proteome</keyword>
<dbReference type="OrthoDB" id="9812897at2"/>
<keyword evidence="1" id="KW-1133">Transmembrane helix</keyword>
<keyword evidence="1" id="KW-0812">Transmembrane</keyword>
<dbReference type="Proteomes" id="UP000010367">
    <property type="component" value="Chromosome"/>
</dbReference>
<dbReference type="InterPro" id="IPR012427">
    <property type="entry name" value="DUF1622"/>
</dbReference>
<gene>
    <name evidence="2" type="ORF">Oscil6304_0348</name>
</gene>
<dbReference type="AlphaFoldDB" id="K9TDL2"/>
<dbReference type="EMBL" id="CP003607">
    <property type="protein sequence ID" value="AFY80099.1"/>
    <property type="molecule type" value="Genomic_DNA"/>
</dbReference>
<evidence type="ECO:0000313" key="3">
    <source>
        <dbReference type="Proteomes" id="UP000010367"/>
    </source>
</evidence>
<dbReference type="KEGG" id="oac:Oscil6304_0348"/>
<evidence type="ECO:0000256" key="1">
    <source>
        <dbReference type="SAM" id="Phobius"/>
    </source>
</evidence>
<feature type="transmembrane region" description="Helical" evidence="1">
    <location>
        <begin position="93"/>
        <end position="111"/>
    </location>
</feature>
<keyword evidence="1" id="KW-0472">Membrane</keyword>
<accession>K9TDL2</accession>
<dbReference type="RefSeq" id="WP_015146749.1">
    <property type="nucleotide sequence ID" value="NC_019693.1"/>
</dbReference>
<dbReference type="STRING" id="56110.Oscil6304_0348"/>
<sequence>MNLHEIETGITTLVISGNIILTSLCQLLAILVIGLGVTRALIIFVKDALFKPHTMEAFQRSRLVMGYSFSLGLSFLIGATILKTMISSQWDDIARLVAIIAVRTVLNYLLLQAIAKATPEVAPVNSPAQA</sequence>
<dbReference type="PATRIC" id="fig|56110.3.peg.431"/>
<dbReference type="HOGENOM" id="CLU_136765_1_1_3"/>
<name>K9TDL2_9CYAN</name>
<feature type="transmembrane region" description="Helical" evidence="1">
    <location>
        <begin position="20"/>
        <end position="42"/>
    </location>
</feature>